<dbReference type="Proteomes" id="UP000281810">
    <property type="component" value="Chromosome"/>
</dbReference>
<reference evidence="2" key="1">
    <citation type="submission" date="2018-11" db="EMBL/GenBank/DDBJ databases">
        <title>Proposal to divide the Flavobacteriaceae and reorganize its genera based on Amino Acid Identity values calculated from whole genome sequences.</title>
        <authorList>
            <person name="Nicholson A.C."/>
            <person name="Gulvik C.A."/>
            <person name="Whitney A.M."/>
            <person name="Humrighouse B.W."/>
            <person name="Bell M."/>
            <person name="Holmes B."/>
            <person name="Steigerwalt A.B."/>
            <person name="Villarma A."/>
            <person name="Sheth M."/>
            <person name="Batra D."/>
            <person name="Pryor J."/>
            <person name="Bernardet J.-F."/>
            <person name="Hugo C."/>
            <person name="Kampfer P."/>
            <person name="Newman J.D."/>
            <person name="McQuiston J.R."/>
        </authorList>
    </citation>
    <scope>NUCLEOTIDE SEQUENCE [LARGE SCALE GENOMIC DNA]</scope>
    <source>
        <strain evidence="2">F5649</strain>
    </source>
</reference>
<dbReference type="AlphaFoldDB" id="A0A3G8YCA6"/>
<keyword evidence="2" id="KW-1185">Reference proteome</keyword>
<protein>
    <submittedName>
        <fullName evidence="1">Uncharacterized protein</fullName>
    </submittedName>
</protein>
<accession>A0A3G8YCA6</accession>
<name>A0A3G8YCA6_9FLAO</name>
<gene>
    <name evidence="1" type="ORF">EIB74_00520</name>
</gene>
<evidence type="ECO:0000313" key="2">
    <source>
        <dbReference type="Proteomes" id="UP000281810"/>
    </source>
</evidence>
<sequence length="239" mass="28593">MEQDYKPKIQLPHINRSPKPILINRPDKPSWSFSFKYFEQKRFFGLKNKDGGWFVSIFEQLRDYCKVDIEKFQSDLKMQNGFRYHKIDWHGKNVPMERADFNWIDKDILENEDEFPFYQIHISKALGRIVGLWGLNNIFYILLLDPEHNIQPSKYNDYKVTKTAIQDSNYTSLMIDIDKLKKHQCATPCKLREELNNIPSNNNTSFYSFELHDDYYEAFHEKIKDKSITELIELGLLHI</sequence>
<proteinExistence type="predicted"/>
<dbReference type="EMBL" id="CP034161">
    <property type="protein sequence ID" value="AZI38536.1"/>
    <property type="molecule type" value="Genomic_DNA"/>
</dbReference>
<dbReference type="RefSeq" id="WP_124800879.1">
    <property type="nucleotide sequence ID" value="NZ_CP034161.1"/>
</dbReference>
<evidence type="ECO:0000313" key="1">
    <source>
        <dbReference type="EMBL" id="AZI38536.1"/>
    </source>
</evidence>
<organism evidence="1 2">
    <name type="scientific">Epilithonimonas vandammei</name>
    <dbReference type="NCBI Taxonomy" id="2487072"/>
    <lineage>
        <taxon>Bacteria</taxon>
        <taxon>Pseudomonadati</taxon>
        <taxon>Bacteroidota</taxon>
        <taxon>Flavobacteriia</taxon>
        <taxon>Flavobacteriales</taxon>
        <taxon>Weeksellaceae</taxon>
        <taxon>Chryseobacterium group</taxon>
        <taxon>Epilithonimonas</taxon>
    </lineage>
</organism>
<dbReference type="OrthoDB" id="8447461at2"/>